<organism evidence="1">
    <name type="scientific">Picea sitchensis</name>
    <name type="common">Sitka spruce</name>
    <name type="synonym">Pinus sitchensis</name>
    <dbReference type="NCBI Taxonomy" id="3332"/>
    <lineage>
        <taxon>Eukaryota</taxon>
        <taxon>Viridiplantae</taxon>
        <taxon>Streptophyta</taxon>
        <taxon>Embryophyta</taxon>
        <taxon>Tracheophyta</taxon>
        <taxon>Spermatophyta</taxon>
        <taxon>Pinopsida</taxon>
        <taxon>Pinidae</taxon>
        <taxon>Conifers I</taxon>
        <taxon>Pinales</taxon>
        <taxon>Pinaceae</taxon>
        <taxon>Picea</taxon>
    </lineage>
</organism>
<name>A0A6B9XS05_PICSI</name>
<gene>
    <name evidence="1" type="primary">orf05525</name>
    <name evidence="1" type="ORF">Q903MT_gene5493</name>
</gene>
<accession>A0A6B9XS05</accession>
<evidence type="ECO:0000313" key="1">
    <source>
        <dbReference type="EMBL" id="QHR91459.1"/>
    </source>
</evidence>
<dbReference type="AlphaFoldDB" id="A0A6B9XS05"/>
<reference evidence="1" key="1">
    <citation type="submission" date="2019-03" db="EMBL/GenBank/DDBJ databases">
        <title>Largest Complete Mitochondrial Genome of a Gymnosperm, Sitka Spruce (Picea sitchensis), Indicates Complex Physical Structure.</title>
        <authorList>
            <person name="Jackman S.D."/>
            <person name="Coombe L."/>
            <person name="Warren R."/>
            <person name="Kirk H."/>
            <person name="Trinh E."/>
            <person name="McLeod T."/>
            <person name="Pleasance S."/>
            <person name="Pandoh P."/>
            <person name="Zhao Y."/>
            <person name="Coope R."/>
            <person name="Bousquet J."/>
            <person name="Bohlmann J.C."/>
            <person name="Jones S.J.M."/>
            <person name="Birol I."/>
        </authorList>
    </citation>
    <scope>NUCLEOTIDE SEQUENCE</scope>
    <source>
        <strain evidence="1">Q903</strain>
    </source>
</reference>
<keyword evidence="1" id="KW-0496">Mitochondrion</keyword>
<dbReference type="EMBL" id="MK697702">
    <property type="protein sequence ID" value="QHR91459.1"/>
    <property type="molecule type" value="Genomic_DNA"/>
</dbReference>
<proteinExistence type="predicted"/>
<protein>
    <submittedName>
        <fullName evidence="1">Uncharacterized protein</fullName>
    </submittedName>
</protein>
<geneLocation type="mitochondrion" evidence="1"/>
<sequence length="97" mass="11234">MFLIPCYAERRCSNRRSLSKIGLSPVYVESYLANPDLFHGRSAASDHLFILSWPIYPSSIFVGARPFSFLKPYKLLPYSRGFIISRGNEMRQKHIHL</sequence>